<evidence type="ECO:0000256" key="2">
    <source>
        <dbReference type="ARBA" id="ARBA00004496"/>
    </source>
</evidence>
<keyword evidence="4" id="KW-0150">Chloroplast</keyword>
<dbReference type="IntAct" id="A0A1D6LC16">
    <property type="interactions" value="6"/>
</dbReference>
<feature type="repeat" description="PPR" evidence="14">
    <location>
        <begin position="520"/>
        <end position="550"/>
    </location>
</feature>
<feature type="domain" description="STI1/HOP DP" evidence="16">
    <location>
        <begin position="154"/>
        <end position="206"/>
    </location>
</feature>
<evidence type="ECO:0000256" key="13">
    <source>
        <dbReference type="PROSITE-ProRule" id="PRU00023"/>
    </source>
</evidence>
<dbReference type="InterPro" id="IPR046960">
    <property type="entry name" value="PPR_At4g14850-like_plant"/>
</dbReference>
<dbReference type="Pfam" id="PF01535">
    <property type="entry name" value="PPR"/>
    <property type="match status" value="8"/>
</dbReference>
<keyword evidence="6" id="KW-0677">Repeat</keyword>
<evidence type="ECO:0000256" key="8">
    <source>
        <dbReference type="ARBA" id="ARBA00022946"/>
    </source>
</evidence>
<dbReference type="GO" id="GO:0003723">
    <property type="term" value="F:RNA binding"/>
    <property type="evidence" value="ECO:0007669"/>
    <property type="project" value="InterPro"/>
</dbReference>
<feature type="compositionally biased region" description="Acidic residues" evidence="15">
    <location>
        <begin position="222"/>
        <end position="235"/>
    </location>
</feature>
<feature type="repeat" description="PPR" evidence="14">
    <location>
        <begin position="677"/>
        <end position="711"/>
    </location>
</feature>
<feature type="region of interest" description="Disordered" evidence="15">
    <location>
        <begin position="87"/>
        <end position="106"/>
    </location>
</feature>
<dbReference type="InterPro" id="IPR002110">
    <property type="entry name" value="Ankyrin_rpt"/>
</dbReference>
<gene>
    <name evidence="17" type="ORF">ZEAMMB73_Zm00001d034865</name>
</gene>
<evidence type="ECO:0000256" key="4">
    <source>
        <dbReference type="ARBA" id="ARBA00022528"/>
    </source>
</evidence>
<dbReference type="InterPro" id="IPR036770">
    <property type="entry name" value="Ankyrin_rpt-contain_sf"/>
</dbReference>
<dbReference type="FunFam" id="1.25.40.20:FF:000106">
    <property type="entry name" value="Ankyrin repeat domain-containing protein 2"/>
    <property type="match status" value="1"/>
</dbReference>
<dbReference type="ExpressionAtlas" id="A0A1D6LC16">
    <property type="expression patterns" value="baseline and differential"/>
</dbReference>
<dbReference type="PROSITE" id="PS50297">
    <property type="entry name" value="ANK_REP_REGION"/>
    <property type="match status" value="2"/>
</dbReference>
<feature type="repeat" description="ANK" evidence="13">
    <location>
        <begin position="267"/>
        <end position="299"/>
    </location>
</feature>
<dbReference type="Gene3D" id="1.25.40.10">
    <property type="entry name" value="Tetratricopeptide repeat domain"/>
    <property type="match status" value="4"/>
</dbReference>
<dbReference type="STRING" id="4577.A0A1D6LC16"/>
<dbReference type="AlphaFoldDB" id="A0A1D6LC16"/>
<dbReference type="InParanoid" id="A0A1D6LC16"/>
<dbReference type="Pfam" id="PF20431">
    <property type="entry name" value="E_motif"/>
    <property type="match status" value="1"/>
</dbReference>
<feature type="compositionally biased region" description="Low complexity" evidence="15">
    <location>
        <begin position="14"/>
        <end position="46"/>
    </location>
</feature>
<evidence type="ECO:0000256" key="15">
    <source>
        <dbReference type="SAM" id="MobiDB-lite"/>
    </source>
</evidence>
<dbReference type="SMR" id="A0A1D6LC16"/>
<feature type="region of interest" description="Disordered" evidence="15">
    <location>
        <begin position="210"/>
        <end position="235"/>
    </location>
</feature>
<dbReference type="SMART" id="SM00248">
    <property type="entry name" value="ANK"/>
    <property type="match status" value="4"/>
</dbReference>
<dbReference type="GO" id="GO:0008289">
    <property type="term" value="F:lipid binding"/>
    <property type="evidence" value="ECO:0007669"/>
    <property type="project" value="UniProtKB-KW"/>
</dbReference>
<dbReference type="InterPro" id="IPR046848">
    <property type="entry name" value="E_motif"/>
</dbReference>
<dbReference type="PROSITE" id="PS51375">
    <property type="entry name" value="PPR"/>
    <property type="match status" value="6"/>
</dbReference>
<keyword evidence="5" id="KW-0934">Plastid</keyword>
<evidence type="ECO:0000256" key="3">
    <source>
        <dbReference type="ARBA" id="ARBA00022490"/>
    </source>
</evidence>
<dbReference type="SUPFAM" id="SSF48452">
    <property type="entry name" value="TPR-like"/>
    <property type="match status" value="1"/>
</dbReference>
<keyword evidence="10" id="KW-0472">Membrane</keyword>
<evidence type="ECO:0000313" key="17">
    <source>
        <dbReference type="EMBL" id="ONM11638.1"/>
    </source>
</evidence>
<organism evidence="17">
    <name type="scientific">Zea mays</name>
    <name type="common">Maize</name>
    <dbReference type="NCBI Taxonomy" id="4577"/>
    <lineage>
        <taxon>Eukaryota</taxon>
        <taxon>Viridiplantae</taxon>
        <taxon>Streptophyta</taxon>
        <taxon>Embryophyta</taxon>
        <taxon>Tracheophyta</taxon>
        <taxon>Spermatophyta</taxon>
        <taxon>Magnoliopsida</taxon>
        <taxon>Liliopsida</taxon>
        <taxon>Poales</taxon>
        <taxon>Poaceae</taxon>
        <taxon>PACMAD clade</taxon>
        <taxon>Panicoideae</taxon>
        <taxon>Andropogonodae</taxon>
        <taxon>Andropogoneae</taxon>
        <taxon>Tripsacinae</taxon>
        <taxon>Zea</taxon>
    </lineage>
</organism>
<evidence type="ECO:0000256" key="6">
    <source>
        <dbReference type="ARBA" id="ARBA00022737"/>
    </source>
</evidence>
<dbReference type="FunFam" id="1.25.40.20:FF:000049">
    <property type="entry name" value="Ankyrin repeat domain-containing protein 2"/>
    <property type="match status" value="1"/>
</dbReference>
<evidence type="ECO:0000256" key="1">
    <source>
        <dbReference type="ARBA" id="ARBA00004123"/>
    </source>
</evidence>
<dbReference type="InterPro" id="IPR041243">
    <property type="entry name" value="STI1/HOP_DP"/>
</dbReference>
<protein>
    <submittedName>
        <fullName evidence="17">Pentatricopeptide repeat-containing protein mitochondrial</fullName>
    </submittedName>
</protein>
<feature type="repeat" description="PPR" evidence="14">
    <location>
        <begin position="806"/>
        <end position="840"/>
    </location>
</feature>
<feature type="repeat" description="ANK" evidence="13">
    <location>
        <begin position="300"/>
        <end position="332"/>
    </location>
</feature>
<dbReference type="FunFam" id="1.25.40.10:FF:001573">
    <property type="entry name" value="Pentatricopeptide repeat-containing protein mitochondrial"/>
    <property type="match status" value="1"/>
</dbReference>
<dbReference type="PaxDb" id="4577-GRMZM5G821637_P02"/>
<dbReference type="PANTHER" id="PTHR47926:SF380">
    <property type="entry name" value="PENTATRICOPEPTIDE REPEAT-CONTAINING PROTEIN"/>
    <property type="match status" value="1"/>
</dbReference>
<evidence type="ECO:0000256" key="7">
    <source>
        <dbReference type="ARBA" id="ARBA00022805"/>
    </source>
</evidence>
<dbReference type="Gene3D" id="1.25.40.20">
    <property type="entry name" value="Ankyrin repeat-containing domain"/>
    <property type="match status" value="2"/>
</dbReference>
<evidence type="ECO:0000256" key="14">
    <source>
        <dbReference type="PROSITE-ProRule" id="PRU00708"/>
    </source>
</evidence>
<keyword evidence="8" id="KW-0809">Transit peptide</keyword>
<dbReference type="SUPFAM" id="SSF48403">
    <property type="entry name" value="Ankyrin repeat"/>
    <property type="match status" value="1"/>
</dbReference>
<feature type="repeat" description="PPR" evidence="14">
    <location>
        <begin position="551"/>
        <end position="585"/>
    </location>
</feature>
<proteinExistence type="predicted"/>
<feature type="compositionally biased region" description="Low complexity" evidence="15">
    <location>
        <begin position="95"/>
        <end position="106"/>
    </location>
</feature>
<feature type="repeat" description="PPR" evidence="14">
    <location>
        <begin position="646"/>
        <end position="676"/>
    </location>
</feature>
<dbReference type="EMBL" id="CM007647">
    <property type="protein sequence ID" value="ONM11638.1"/>
    <property type="molecule type" value="Genomic_DNA"/>
</dbReference>
<feature type="region of interest" description="Disordered" evidence="15">
    <location>
        <begin position="410"/>
        <end position="445"/>
    </location>
</feature>
<keyword evidence="7" id="KW-1002">Plastid outer membrane</keyword>
<feature type="repeat" description="PPR" evidence="14">
    <location>
        <begin position="613"/>
        <end position="643"/>
    </location>
</feature>
<name>A0A1D6LC16_MAIZE</name>
<dbReference type="GO" id="GO:0009707">
    <property type="term" value="C:chloroplast outer membrane"/>
    <property type="evidence" value="ECO:0007669"/>
    <property type="project" value="UniProtKB-SubCell"/>
</dbReference>
<dbReference type="FunFam" id="1.25.40.10:FF:000125">
    <property type="entry name" value="Pentatricopeptide repeat-containing protein"/>
    <property type="match status" value="1"/>
</dbReference>
<dbReference type="GO" id="GO:0009451">
    <property type="term" value="P:RNA modification"/>
    <property type="evidence" value="ECO:0007669"/>
    <property type="project" value="InterPro"/>
</dbReference>
<dbReference type="InterPro" id="IPR011990">
    <property type="entry name" value="TPR-like_helical_dom_sf"/>
</dbReference>
<evidence type="ECO:0000256" key="10">
    <source>
        <dbReference type="ARBA" id="ARBA00023136"/>
    </source>
</evidence>
<evidence type="ECO:0000259" key="16">
    <source>
        <dbReference type="Pfam" id="PF17830"/>
    </source>
</evidence>
<feature type="region of interest" description="Disordered" evidence="15">
    <location>
        <begin position="14"/>
        <end position="58"/>
    </location>
</feature>
<dbReference type="NCBIfam" id="TIGR00756">
    <property type="entry name" value="PPR"/>
    <property type="match status" value="7"/>
</dbReference>
<dbReference type="PANTHER" id="PTHR47926">
    <property type="entry name" value="PENTATRICOPEPTIDE REPEAT-CONTAINING PROTEIN"/>
    <property type="match status" value="1"/>
</dbReference>
<evidence type="ECO:0000256" key="12">
    <source>
        <dbReference type="ARBA" id="ARBA00060453"/>
    </source>
</evidence>
<keyword evidence="13" id="KW-0040">ANK repeat</keyword>
<reference evidence="17" key="1">
    <citation type="submission" date="2015-12" db="EMBL/GenBank/DDBJ databases">
        <title>Update maize B73 reference genome by single molecule sequencing technologies.</title>
        <authorList>
            <consortium name="Maize Genome Sequencing Project"/>
            <person name="Ware D."/>
        </authorList>
    </citation>
    <scope>NUCLEOTIDE SEQUENCE [LARGE SCALE GENOMIC DNA]</scope>
    <source>
        <tissue evidence="17">Seedling</tissue>
    </source>
</reference>
<sequence length="1042" mass="114800">MAAQEEKTAVVVAAAADVATEEPTPAAEQQPQPAGAARRAGPSAPGGAPPNPFDFSTMMNLLNDPSIKEMAEQIAKDPAFTEMAEQLQKTVVSPRQQQQQQARQQQQQLDPQKYVATMQQLMQNPQFVAMAERLGSALMQDPAMSAMLGGLTNPAHKEQLEARVARMKEDPTLKPILDEIESGGPAAMMKYWNDPEALQKFGRAMGVGVGPSGEAGGAEHAEAEDDAGEEGEYEDESIVHHTASVGDVEGLKKALEDGADKDEEDSEGRRGLHFACGYGELQCAQALLEAGAAVDAVDKNKNTALHYAAGYGRKDCVALLLESGAAVTLQNLDGKTPIDVAKLNNQDDVLKLLEKHAFLRRQSTVSRYRPLPRRRARGDTRYTSNDDTLTLGLARRRRDATGNAALRCHGTVAEPSTPPWQRDAQDDVCSTTGHDPRPQHGAAAARAVLDDDETPGADAYAAMVASRLRERDLTRAEALFGAAPAAARGLYLDTAMLDGYAKAGRVDRARELFDAMPVKNVVTWTSMVSGYFRAGRVQEARELFDVMPERNDYSWTTVVQGYARNGMLREAREMFDRMPQRNVVAWTAMVKAYVDCGQIQQAWELFDMMPERNSYSWNAMISGFLSIGKVAEAVQLFERMPHRHKNVVSWTTMVAGLANNGLACRAREFFDRMPAKDTAAWNAIITVYANNGQLNEAQRLFDSMLAKDLVTWSTIIEAYSKNERKHEALNMFLLMRHSAVSPNIRTLISILVISESTVEVKQIHGLVIALGFLSETSLGNALLTMYSRSGDLMSAWFAFKRLEQKDAITWTSIVQAFADHGCGYHALLGFAQMLRHGYKPSSTTFTAVLSACRHVGLVGKGRKMFKSIYHVYGLEPTIEHYSCLVDLLGRAGYVREAKELVDGMQQGMRDEAILATLLGACVVHNEVEVAREVGEDLVRFDPSGTGGYRLLANVFASHGMWDETANVWKVMRGSKAKRTPGFSQIEVNMRNHVFYSRDQEHPQCAEIYEMLIDTIAPQMKGSSCVGLWELTLLSDPRESTAW</sequence>
<keyword evidence="11" id="KW-0539">Nucleus</keyword>
<dbReference type="GO" id="GO:0048731">
    <property type="term" value="P:system development"/>
    <property type="evidence" value="ECO:0007669"/>
    <property type="project" value="UniProtKB-ARBA"/>
</dbReference>
<evidence type="ECO:0000256" key="5">
    <source>
        <dbReference type="ARBA" id="ARBA00022640"/>
    </source>
</evidence>
<keyword evidence="3" id="KW-0963">Cytoplasm</keyword>
<dbReference type="PROSITE" id="PS50088">
    <property type="entry name" value="ANK_REPEAT"/>
    <property type="match status" value="2"/>
</dbReference>
<dbReference type="InterPro" id="IPR002885">
    <property type="entry name" value="PPR_rpt"/>
</dbReference>
<dbReference type="FunCoup" id="A0A1D6LC16">
    <property type="interactions" value="11"/>
</dbReference>
<evidence type="ECO:0000256" key="11">
    <source>
        <dbReference type="ARBA" id="ARBA00023242"/>
    </source>
</evidence>
<dbReference type="FunFam" id="1.25.40.10:FF:001810">
    <property type="entry name" value="Pentatricopeptide repeat-containing protein mitochondrial"/>
    <property type="match status" value="1"/>
</dbReference>
<keyword evidence="9" id="KW-0446">Lipid-binding</keyword>
<comment type="subcellular location">
    <subcellularLocation>
        <location evidence="2">Cytoplasm</location>
    </subcellularLocation>
    <subcellularLocation>
        <location evidence="1">Nucleus</location>
    </subcellularLocation>
    <subcellularLocation>
        <location evidence="12">Plastid</location>
        <location evidence="12">Chloroplast outer membrane</location>
        <topology evidence="12">Peripheral membrane protein</topology>
        <orientation evidence="12">Cytoplasmic side</orientation>
    </subcellularLocation>
</comment>
<evidence type="ECO:0000256" key="9">
    <source>
        <dbReference type="ARBA" id="ARBA00023121"/>
    </source>
</evidence>
<dbReference type="Pfam" id="PF12796">
    <property type="entry name" value="Ank_2"/>
    <property type="match status" value="1"/>
</dbReference>
<dbReference type="eggNOG" id="KOG4197">
    <property type="taxonomic scope" value="Eukaryota"/>
</dbReference>
<accession>A0A1D6LC16</accession>
<dbReference type="Pfam" id="PF12854">
    <property type="entry name" value="PPR_1"/>
    <property type="match status" value="1"/>
</dbReference>
<dbReference type="Pfam" id="PF17830">
    <property type="entry name" value="STI1-HOP_DP"/>
    <property type="match status" value="1"/>
</dbReference>
<dbReference type="GO" id="GO:0005634">
    <property type="term" value="C:nucleus"/>
    <property type="evidence" value="ECO:0007669"/>
    <property type="project" value="UniProtKB-SubCell"/>
</dbReference>